<sequence>MSRTIISLSGEISKYHLNRFWSGFIELQYSLSENDNPVFIWHATNSDFLELISNVYQPKECRFLDDTVTKSYASYKENNKETSSRVDNYVKKVFSNLRSLELAINYAESNDSLIITMPVLLSQDSQGSNQLISYNSLPKEYLYIRYNSDIDTGYPLDNLAGTKDQLQHVLKFGEYLTGFIKSNYGKKIDDWPFFPKANFDYLGRNISLFSTWLLRTKFVPFLYRVFPFAERRVFGIEYRLRKYSERPIFTSENSVDVSCGNHGSLGIVGEHEIDIGCALKSYLNHGDERQYVRFLEPRDFNYPKKGLVINALDFCCIVFHESDNKGSLELALSQASKHLPKACSKIYVITNLFSKDELSELIASINTSLIEIVCLDAVYKTEYRLRDILFEIGKSHRFAYVFDDKKIILQALDGIVLNAMLHWMNNNSSSYISFSDNENYLKETVETDFPHIRRCERPLSLLGSFGVMHIDRFIEQYDFDDDETIGFYTYVSSFEECFGSLVSKDFPQLGRVSPERFESIKNELNSIIYTEELKGNLE</sequence>
<protein>
    <submittedName>
        <fullName evidence="1">Uncharacterized protein</fullName>
    </submittedName>
</protein>
<organism evidence="1 2">
    <name type="scientific">Corallincola spongiicola</name>
    <dbReference type="NCBI Taxonomy" id="2520508"/>
    <lineage>
        <taxon>Bacteria</taxon>
        <taxon>Pseudomonadati</taxon>
        <taxon>Pseudomonadota</taxon>
        <taxon>Gammaproteobacteria</taxon>
        <taxon>Alteromonadales</taxon>
        <taxon>Psychromonadaceae</taxon>
        <taxon>Corallincola</taxon>
    </lineage>
</organism>
<accession>A0ABY1WK71</accession>
<gene>
    <name evidence="1" type="ORF">EXY25_18595</name>
</gene>
<dbReference type="RefSeq" id="WP_130567955.1">
    <property type="nucleotide sequence ID" value="NZ_SHLY01000011.1"/>
</dbReference>
<reference evidence="2" key="1">
    <citation type="submission" date="2019-02" db="EMBL/GenBank/DDBJ databases">
        <title>Draft genome sequence of Muricauda sp. 176CP4-71.</title>
        <authorList>
            <person name="Park J.-S."/>
        </authorList>
    </citation>
    <scope>NUCLEOTIDE SEQUENCE [LARGE SCALE GENOMIC DNA]</scope>
    <source>
        <strain evidence="2">176GS2-150</strain>
    </source>
</reference>
<dbReference type="Proteomes" id="UP000292544">
    <property type="component" value="Unassembled WGS sequence"/>
</dbReference>
<proteinExistence type="predicted"/>
<evidence type="ECO:0000313" key="2">
    <source>
        <dbReference type="Proteomes" id="UP000292544"/>
    </source>
</evidence>
<keyword evidence="2" id="KW-1185">Reference proteome</keyword>
<evidence type="ECO:0000313" key="1">
    <source>
        <dbReference type="EMBL" id="TAA39589.1"/>
    </source>
</evidence>
<name>A0ABY1WK71_9GAMM</name>
<comment type="caution">
    <text evidence="1">The sequence shown here is derived from an EMBL/GenBank/DDBJ whole genome shotgun (WGS) entry which is preliminary data.</text>
</comment>
<dbReference type="EMBL" id="SHLY01000011">
    <property type="protein sequence ID" value="TAA39589.1"/>
    <property type="molecule type" value="Genomic_DNA"/>
</dbReference>